<dbReference type="Gene3D" id="1.20.58.340">
    <property type="entry name" value="Magnesium transport protein CorA, transmembrane region"/>
    <property type="match status" value="1"/>
</dbReference>
<organism evidence="3 4">
    <name type="scientific">Lasiosphaeria miniovina</name>
    <dbReference type="NCBI Taxonomy" id="1954250"/>
    <lineage>
        <taxon>Eukaryota</taxon>
        <taxon>Fungi</taxon>
        <taxon>Dikarya</taxon>
        <taxon>Ascomycota</taxon>
        <taxon>Pezizomycotina</taxon>
        <taxon>Sordariomycetes</taxon>
        <taxon>Sordariomycetidae</taxon>
        <taxon>Sordariales</taxon>
        <taxon>Lasiosphaeriaceae</taxon>
        <taxon>Lasiosphaeria</taxon>
    </lineage>
</organism>
<reference evidence="3" key="1">
    <citation type="submission" date="2023-06" db="EMBL/GenBank/DDBJ databases">
        <title>Genome-scale phylogeny and comparative genomics of the fungal order Sordariales.</title>
        <authorList>
            <consortium name="Lawrence Berkeley National Laboratory"/>
            <person name="Hensen N."/>
            <person name="Bonometti L."/>
            <person name="Westerberg I."/>
            <person name="Brannstrom I.O."/>
            <person name="Guillou S."/>
            <person name="Cros-Aarteil S."/>
            <person name="Calhoun S."/>
            <person name="Haridas S."/>
            <person name="Kuo A."/>
            <person name="Mondo S."/>
            <person name="Pangilinan J."/>
            <person name="Riley R."/>
            <person name="LaButti K."/>
            <person name="Andreopoulos B."/>
            <person name="Lipzen A."/>
            <person name="Chen C."/>
            <person name="Yanf M."/>
            <person name="Daum C."/>
            <person name="Ng V."/>
            <person name="Clum A."/>
            <person name="Steindorff A."/>
            <person name="Ohm R."/>
            <person name="Martin F."/>
            <person name="Silar P."/>
            <person name="Natvig D."/>
            <person name="Lalanne C."/>
            <person name="Gautier V."/>
            <person name="Ament-velasquez S.L."/>
            <person name="Kruys A."/>
            <person name="Hutchinson M.I."/>
            <person name="Powell A.J."/>
            <person name="Barry K."/>
            <person name="Miller A.N."/>
            <person name="Grigoriev I.V."/>
            <person name="Debuchy R."/>
            <person name="Gladieux P."/>
            <person name="Thoren M.H."/>
            <person name="Johannesson H."/>
        </authorList>
    </citation>
    <scope>NUCLEOTIDE SEQUENCE</scope>
    <source>
        <strain evidence="3">SMH2392-1A</strain>
    </source>
</reference>
<keyword evidence="4" id="KW-1185">Reference proteome</keyword>
<gene>
    <name evidence="3" type="ORF">B0T26DRAFT_683196</name>
</gene>
<keyword evidence="2" id="KW-0812">Transmembrane</keyword>
<feature type="transmembrane region" description="Helical" evidence="2">
    <location>
        <begin position="359"/>
        <end position="386"/>
    </location>
</feature>
<accession>A0AA40EFD4</accession>
<feature type="transmembrane region" description="Helical" evidence="2">
    <location>
        <begin position="304"/>
        <end position="325"/>
    </location>
</feature>
<evidence type="ECO:0000256" key="2">
    <source>
        <dbReference type="SAM" id="Phobius"/>
    </source>
</evidence>
<dbReference type="GeneID" id="85324061"/>
<proteinExistence type="predicted"/>
<dbReference type="EMBL" id="JAUIRO010000001">
    <property type="protein sequence ID" value="KAK0733233.1"/>
    <property type="molecule type" value="Genomic_DNA"/>
</dbReference>
<sequence length="449" mass="50669">METLPPQTDGTARILDMIIHSNFVITDLRDTEGPETTRPAPNFLIGFLRQRHTRPFEERRIFRWLNDPLLVNDIGSISQWSQSLGGDSVNFYRLVNRTSLPQNPLDHDLHPRDSYLTCVQDADDRLIFIIVNNVWSEQRFSVNKSSDDDIIFQNPRGIPAMLAGKPSSSHSPKTPIFKSRWASSSLGSLPRAATRSRKSRTPRASSGASKTWWTRLSSWSRLSRPKTPPPQTDYLTKKHAIREAKAIKILTILASLYLPLSLSATLLGMQTPFRMVAHTIVPSDQASNLLLILDTNLLFDFLGVFIWLATSTICILYAIQLGLWLKSNGLGKLSRVFSGPFSIFSYGKRWRFGGRGGRVFELVSGVTAWWVGLGFCFTLLVIFFVGMLRTAQDAWDTAWSIFTVYFAVSGALFTSCFGIYIYLHHRKVRGRRGSVAFPVFLHRSAFCLA</sequence>
<comment type="caution">
    <text evidence="3">The sequence shown here is derived from an EMBL/GenBank/DDBJ whole genome shotgun (WGS) entry which is preliminary data.</text>
</comment>
<keyword evidence="2" id="KW-1133">Transmembrane helix</keyword>
<dbReference type="AlphaFoldDB" id="A0AA40EFD4"/>
<name>A0AA40EFD4_9PEZI</name>
<evidence type="ECO:0000313" key="3">
    <source>
        <dbReference type="EMBL" id="KAK0733233.1"/>
    </source>
</evidence>
<dbReference type="RefSeq" id="XP_060302110.1">
    <property type="nucleotide sequence ID" value="XM_060440791.1"/>
</dbReference>
<evidence type="ECO:0000313" key="4">
    <source>
        <dbReference type="Proteomes" id="UP001172101"/>
    </source>
</evidence>
<protein>
    <submittedName>
        <fullName evidence="3">Uncharacterized protein</fullName>
    </submittedName>
</protein>
<feature type="transmembrane region" description="Helical" evidence="2">
    <location>
        <begin position="398"/>
        <end position="423"/>
    </location>
</feature>
<evidence type="ECO:0000256" key="1">
    <source>
        <dbReference type="SAM" id="MobiDB-lite"/>
    </source>
</evidence>
<keyword evidence="2" id="KW-0472">Membrane</keyword>
<feature type="region of interest" description="Disordered" evidence="1">
    <location>
        <begin position="188"/>
        <end position="209"/>
    </location>
</feature>
<dbReference type="Proteomes" id="UP001172101">
    <property type="component" value="Unassembled WGS sequence"/>
</dbReference>
<feature type="transmembrane region" description="Helical" evidence="2">
    <location>
        <begin position="246"/>
        <end position="267"/>
    </location>
</feature>